<dbReference type="Pfam" id="PF18947">
    <property type="entry name" value="HAMP_2"/>
    <property type="match status" value="1"/>
</dbReference>
<evidence type="ECO:0000256" key="3">
    <source>
        <dbReference type="PROSITE-ProRule" id="PRU00284"/>
    </source>
</evidence>
<dbReference type="InterPro" id="IPR003660">
    <property type="entry name" value="HAMP_dom"/>
</dbReference>
<evidence type="ECO:0000256" key="4">
    <source>
        <dbReference type="SAM" id="Coils"/>
    </source>
</evidence>
<dbReference type="InterPro" id="IPR004089">
    <property type="entry name" value="MCPsignal_dom"/>
</dbReference>
<dbReference type="InterPro" id="IPR051310">
    <property type="entry name" value="MCP_chemotaxis"/>
</dbReference>
<keyword evidence="1" id="KW-0145">Chemotaxis</keyword>
<name>A0A1N7L7P8_9RHOB</name>
<dbReference type="GO" id="GO:0016020">
    <property type="term" value="C:membrane"/>
    <property type="evidence" value="ECO:0007669"/>
    <property type="project" value="InterPro"/>
</dbReference>
<sequence>MKQRTISGALDLIVWIAMAAIIVGALTFGIFAGYGVYAEQQKAELRRLVEDIDEVEAGFVAAREAEKSFMIELRGSRIEEHRRIVAEVAQTLDRTEEQLTALGLETEHQARIADLREHLTTYQAAFMEMAETHNRLGHTDDDGLKAEMRVAARDLEQRVRAIDDPEMLVRVLMMRRYEKDFLVRGDDSLLGDIDTQAGEFLDILAGLGIDEDTMIAIEDSLMAYQGSFFTIVGERMALPLLVEDMNATVAATEAPLRETVAAVQADVARIEARTMLVQGLLMAISAVAMLCSVVAFVISARRLCRRIGAPMEAVTHALTDLAAGKENITVPESDLGEITEICAAIGTFRDGLAERERLKAESEAQRLEQERLQIAHAEERSAAAERERQMLSERAEQEARAAAEIAEVVAACAAGDFSHRLSIEDKTGVFVKISQGINCIGDAAETGLTDAMQVMRALARGDLTQRMATDHPGIFRQIADAVNDTVGALDRIVGEILEGAAAIDSSSSEVASAAADISQRSERSAATLEETAAALEELSASVKASAGTAGEARTLASDAQERANSSQEIGTRTAEAIQRIAASSDKISKATSIIEDIAFQTNLLALNAGVEAARAGPAGAGFSVVASEVRALAQRSSEAAREINGLIEESVNEVQRGVGLVDANAEALTSVLEGIRAIVSRISQIADTSSEQSVSITELTSAMHSLDRTTQENVAILEETTAASSSLFDEARRLNAAVAHFTRLQAAGARAIAAE</sequence>
<dbReference type="SMART" id="SM01358">
    <property type="entry name" value="HBM"/>
    <property type="match status" value="1"/>
</dbReference>
<feature type="domain" description="HAMP" evidence="7">
    <location>
        <begin position="448"/>
        <end position="494"/>
    </location>
</feature>
<keyword evidence="5" id="KW-0472">Membrane</keyword>
<protein>
    <submittedName>
        <fullName evidence="8">Methyl-accepting chemotaxis protein</fullName>
    </submittedName>
</protein>
<keyword evidence="5" id="KW-0812">Transmembrane</keyword>
<dbReference type="AlphaFoldDB" id="A0A1N7L7P8"/>
<keyword evidence="4" id="KW-0175">Coiled coil</keyword>
<dbReference type="Gene3D" id="6.10.340.10">
    <property type="match status" value="1"/>
</dbReference>
<feature type="transmembrane region" description="Helical" evidence="5">
    <location>
        <begin position="12"/>
        <end position="37"/>
    </location>
</feature>
<comment type="similarity">
    <text evidence="2">Belongs to the methyl-accepting chemotaxis (MCP) protein family.</text>
</comment>
<evidence type="ECO:0000313" key="9">
    <source>
        <dbReference type="Proteomes" id="UP000186098"/>
    </source>
</evidence>
<feature type="domain" description="HAMP" evidence="7">
    <location>
        <begin position="305"/>
        <end position="357"/>
    </location>
</feature>
<dbReference type="SMART" id="SM00283">
    <property type="entry name" value="MA"/>
    <property type="match status" value="1"/>
</dbReference>
<feature type="coiled-coil region" evidence="4">
    <location>
        <begin position="38"/>
        <end position="98"/>
    </location>
</feature>
<evidence type="ECO:0000313" key="8">
    <source>
        <dbReference type="EMBL" id="SIS69813.1"/>
    </source>
</evidence>
<dbReference type="OrthoDB" id="8482111at2"/>
<dbReference type="SMART" id="SM00304">
    <property type="entry name" value="HAMP"/>
    <property type="match status" value="2"/>
</dbReference>
<feature type="domain" description="Methyl-accepting transducer" evidence="6">
    <location>
        <begin position="499"/>
        <end position="728"/>
    </location>
</feature>
<dbReference type="GO" id="GO:0006935">
    <property type="term" value="P:chemotaxis"/>
    <property type="evidence" value="ECO:0007669"/>
    <property type="project" value="UniProtKB-KW"/>
</dbReference>
<reference evidence="9" key="1">
    <citation type="submission" date="2017-01" db="EMBL/GenBank/DDBJ databases">
        <authorList>
            <person name="Varghese N."/>
            <person name="Submissions S."/>
        </authorList>
    </citation>
    <scope>NUCLEOTIDE SEQUENCE [LARGE SCALE GENOMIC DNA]</scope>
    <source>
        <strain evidence="9">DSM 18714</strain>
    </source>
</reference>
<dbReference type="SUPFAM" id="SSF58104">
    <property type="entry name" value="Methyl-accepting chemotaxis protein (MCP) signaling domain"/>
    <property type="match status" value="1"/>
</dbReference>
<dbReference type="STRING" id="407234.SAMN05421795_102655"/>
<accession>A0A1N7L7P8</accession>
<dbReference type="PROSITE" id="PS50111">
    <property type="entry name" value="CHEMOTAXIS_TRANSDUC_2"/>
    <property type="match status" value="1"/>
</dbReference>
<feature type="coiled-coil region" evidence="4">
    <location>
        <begin position="350"/>
        <end position="401"/>
    </location>
</feature>
<evidence type="ECO:0000256" key="5">
    <source>
        <dbReference type="SAM" id="Phobius"/>
    </source>
</evidence>
<dbReference type="PANTHER" id="PTHR43531">
    <property type="entry name" value="PROTEIN ICFG"/>
    <property type="match status" value="1"/>
</dbReference>
<dbReference type="RefSeq" id="WP_083947633.1">
    <property type="nucleotide sequence ID" value="NZ_FTOM01000002.1"/>
</dbReference>
<keyword evidence="5" id="KW-1133">Transmembrane helix</keyword>
<gene>
    <name evidence="8" type="ORF">SAMN05421795_102655</name>
</gene>
<dbReference type="InterPro" id="IPR032255">
    <property type="entry name" value="HBM"/>
</dbReference>
<organism evidence="8 9">
    <name type="scientific">Phaeovulum vinaykumarii</name>
    <dbReference type="NCBI Taxonomy" id="407234"/>
    <lineage>
        <taxon>Bacteria</taxon>
        <taxon>Pseudomonadati</taxon>
        <taxon>Pseudomonadota</taxon>
        <taxon>Alphaproteobacteria</taxon>
        <taxon>Rhodobacterales</taxon>
        <taxon>Paracoccaceae</taxon>
        <taxon>Phaeovulum</taxon>
    </lineage>
</organism>
<evidence type="ECO:0000256" key="2">
    <source>
        <dbReference type="ARBA" id="ARBA00029447"/>
    </source>
</evidence>
<keyword evidence="3" id="KW-0807">Transducer</keyword>
<proteinExistence type="inferred from homology"/>
<dbReference type="Pfam" id="PF00015">
    <property type="entry name" value="MCPsignal"/>
    <property type="match status" value="1"/>
</dbReference>
<dbReference type="EMBL" id="FTOM01000002">
    <property type="protein sequence ID" value="SIS69813.1"/>
    <property type="molecule type" value="Genomic_DNA"/>
</dbReference>
<evidence type="ECO:0000259" key="6">
    <source>
        <dbReference type="PROSITE" id="PS50111"/>
    </source>
</evidence>
<dbReference type="Proteomes" id="UP000186098">
    <property type="component" value="Unassembled WGS sequence"/>
</dbReference>
<keyword evidence="9" id="KW-1185">Reference proteome</keyword>
<dbReference type="PROSITE" id="PS50885">
    <property type="entry name" value="HAMP"/>
    <property type="match status" value="2"/>
</dbReference>
<dbReference type="PANTHER" id="PTHR43531:SF11">
    <property type="entry name" value="METHYL-ACCEPTING CHEMOTAXIS PROTEIN 3"/>
    <property type="match status" value="1"/>
</dbReference>
<evidence type="ECO:0000259" key="7">
    <source>
        <dbReference type="PROSITE" id="PS50885"/>
    </source>
</evidence>
<feature type="transmembrane region" description="Helical" evidence="5">
    <location>
        <begin position="279"/>
        <end position="298"/>
    </location>
</feature>
<dbReference type="GO" id="GO:0007165">
    <property type="term" value="P:signal transduction"/>
    <property type="evidence" value="ECO:0007669"/>
    <property type="project" value="UniProtKB-KW"/>
</dbReference>
<evidence type="ECO:0000256" key="1">
    <source>
        <dbReference type="ARBA" id="ARBA00022500"/>
    </source>
</evidence>
<dbReference type="Gene3D" id="1.10.287.950">
    <property type="entry name" value="Methyl-accepting chemotaxis protein"/>
    <property type="match status" value="1"/>
</dbReference>